<sequence length="92" mass="9924">MSSTRTALPDSALADLLSRAADGDVRAFGELYDATCAAAWRLELCRHGNRDAAAKAVRRRYATAWRHAAAQPASGRSPQGWLLSLVPDREAS</sequence>
<dbReference type="Gene3D" id="1.10.1740.10">
    <property type="match status" value="1"/>
</dbReference>
<reference evidence="1 2" key="1">
    <citation type="journal article" date="2015" name="Genome Announc.">
        <title>Complete Genome Sequence of Steroid-Transforming Nocardioides simplex VKM Ac-2033D.</title>
        <authorList>
            <person name="Shtratnikova V.Y."/>
            <person name="Schelkunov M.I."/>
            <person name="Pekov Y.A."/>
            <person name="Fokina V.V."/>
            <person name="Logacheva M.D."/>
            <person name="Sokolov S.L."/>
            <person name="Bragin E.Y."/>
            <person name="Ashapkin V.V."/>
            <person name="Donova M.V."/>
        </authorList>
    </citation>
    <scope>NUCLEOTIDE SEQUENCE [LARGE SCALE GENOMIC DNA]</scope>
    <source>
        <strain evidence="1 2">VKM Ac-2033D</strain>
    </source>
</reference>
<evidence type="ECO:0000313" key="1">
    <source>
        <dbReference type="EMBL" id="AJR18714.1"/>
    </source>
</evidence>
<dbReference type="OrthoDB" id="3790821at2"/>
<accession>A0A0C5XD22</accession>
<dbReference type="GO" id="GO:0003700">
    <property type="term" value="F:DNA-binding transcription factor activity"/>
    <property type="evidence" value="ECO:0007669"/>
    <property type="project" value="InterPro"/>
</dbReference>
<dbReference type="RefSeq" id="WP_052139013.1">
    <property type="nucleotide sequence ID" value="NZ_BJMC01000014.1"/>
</dbReference>
<name>A0A0C5XD22_NOCSI</name>
<dbReference type="KEGG" id="psim:KR76_23010"/>
<dbReference type="GO" id="GO:0006352">
    <property type="term" value="P:DNA-templated transcription initiation"/>
    <property type="evidence" value="ECO:0007669"/>
    <property type="project" value="InterPro"/>
</dbReference>
<dbReference type="Proteomes" id="UP000030300">
    <property type="component" value="Chromosome"/>
</dbReference>
<dbReference type="SUPFAM" id="SSF88946">
    <property type="entry name" value="Sigma2 domain of RNA polymerase sigma factors"/>
    <property type="match status" value="1"/>
</dbReference>
<dbReference type="EMBL" id="CP009896">
    <property type="protein sequence ID" value="AJR18714.1"/>
    <property type="molecule type" value="Genomic_DNA"/>
</dbReference>
<dbReference type="InterPro" id="IPR013325">
    <property type="entry name" value="RNA_pol_sigma_r2"/>
</dbReference>
<organism evidence="1 2">
    <name type="scientific">Nocardioides simplex</name>
    <name type="common">Arthrobacter simplex</name>
    <dbReference type="NCBI Taxonomy" id="2045"/>
    <lineage>
        <taxon>Bacteria</taxon>
        <taxon>Bacillati</taxon>
        <taxon>Actinomycetota</taxon>
        <taxon>Actinomycetes</taxon>
        <taxon>Propionibacteriales</taxon>
        <taxon>Nocardioidaceae</taxon>
        <taxon>Pimelobacter</taxon>
    </lineage>
</organism>
<dbReference type="AlphaFoldDB" id="A0A0C5XD22"/>
<dbReference type="HOGENOM" id="CLU_2410310_0_0_11"/>
<evidence type="ECO:0000313" key="2">
    <source>
        <dbReference type="Proteomes" id="UP000030300"/>
    </source>
</evidence>
<keyword evidence="2" id="KW-1185">Reference proteome</keyword>
<protein>
    <submittedName>
        <fullName evidence="1">Uncharacterized protein</fullName>
    </submittedName>
</protein>
<dbReference type="GeneID" id="96611648"/>
<gene>
    <name evidence="1" type="ORF">KR76_23010</name>
</gene>
<dbReference type="STRING" id="2045.KR76_23010"/>
<proteinExistence type="predicted"/>